<evidence type="ECO:0000313" key="1">
    <source>
        <dbReference type="EMBL" id="QLD24204.1"/>
    </source>
</evidence>
<gene>
    <name evidence="1" type="ORF">HXZ27_08235</name>
</gene>
<dbReference type="AlphaFoldDB" id="A0A7H8XHI0"/>
<dbReference type="EMBL" id="CP058322">
    <property type="protein sequence ID" value="QLD24204.1"/>
    <property type="molecule type" value="Genomic_DNA"/>
</dbReference>
<accession>A0A7H8XHI0</accession>
<proteinExistence type="predicted"/>
<name>A0A7H8XHI0_9ACTN</name>
<organism evidence="1 2">
    <name type="scientific">Micromonospora carbonacea</name>
    <dbReference type="NCBI Taxonomy" id="47853"/>
    <lineage>
        <taxon>Bacteria</taxon>
        <taxon>Bacillati</taxon>
        <taxon>Actinomycetota</taxon>
        <taxon>Actinomycetes</taxon>
        <taxon>Micromonosporales</taxon>
        <taxon>Micromonosporaceae</taxon>
        <taxon>Micromonospora</taxon>
    </lineage>
</organism>
<sequence length="58" mass="5712">MAVLVPGVAVANEAGRRDGHGAGHVERSLGPLLGEQALGLGASLAFVHQQGGSGPGRE</sequence>
<dbReference type="KEGG" id="mcab:HXZ27_08235"/>
<evidence type="ECO:0000313" key="2">
    <source>
        <dbReference type="Proteomes" id="UP000509335"/>
    </source>
</evidence>
<dbReference type="Proteomes" id="UP000509335">
    <property type="component" value="Chromosome"/>
</dbReference>
<reference evidence="1 2" key="1">
    <citation type="submission" date="2020-07" db="EMBL/GenBank/DDBJ databases">
        <title>A bifunctional nitrone conjugated secondary metabolite targeting the ribosome.</title>
        <authorList>
            <person name="Limbrick E.M."/>
            <person name="Graf M."/>
            <person name="Derewacz D.K."/>
            <person name="Nguyen F."/>
            <person name="Spraggins J.M."/>
            <person name="Wieland M."/>
            <person name="Ynigez-Gutierrez A.E."/>
            <person name="Reisman B.J."/>
            <person name="Zinshteyn B."/>
            <person name="McCulloch K."/>
            <person name="Iverson T.M."/>
            <person name="Green R."/>
            <person name="Wilson D.N."/>
            <person name="Bachmann B.O."/>
        </authorList>
    </citation>
    <scope>NUCLEOTIDE SEQUENCE [LARGE SCALE GENOMIC DNA]</scope>
    <source>
        <strain evidence="2">aurantiaca</strain>
    </source>
</reference>
<protein>
    <submittedName>
        <fullName evidence="1">Uncharacterized protein</fullName>
    </submittedName>
</protein>